<dbReference type="Proteomes" id="UP000887578">
    <property type="component" value="Unplaced"/>
</dbReference>
<accession>A0A914PIJ7</accession>
<evidence type="ECO:0000313" key="2">
    <source>
        <dbReference type="WBParaSite" id="PDA_v2.g18198.t1"/>
    </source>
</evidence>
<keyword evidence="1" id="KW-1185">Reference proteome</keyword>
<dbReference type="WBParaSite" id="PDA_v2.g18198.t1">
    <property type="protein sequence ID" value="PDA_v2.g18198.t1"/>
    <property type="gene ID" value="PDA_v2.g18198"/>
</dbReference>
<evidence type="ECO:0000313" key="1">
    <source>
        <dbReference type="Proteomes" id="UP000887578"/>
    </source>
</evidence>
<dbReference type="AlphaFoldDB" id="A0A914PIJ7"/>
<proteinExistence type="predicted"/>
<protein>
    <submittedName>
        <fullName evidence="2">MATH domain-containing protein</fullName>
    </submittedName>
</protein>
<organism evidence="1 2">
    <name type="scientific">Panagrolaimus davidi</name>
    <dbReference type="NCBI Taxonomy" id="227884"/>
    <lineage>
        <taxon>Eukaryota</taxon>
        <taxon>Metazoa</taxon>
        <taxon>Ecdysozoa</taxon>
        <taxon>Nematoda</taxon>
        <taxon>Chromadorea</taxon>
        <taxon>Rhabditida</taxon>
        <taxon>Tylenchina</taxon>
        <taxon>Panagrolaimomorpha</taxon>
        <taxon>Panagrolaimoidea</taxon>
        <taxon>Panagrolaimidae</taxon>
        <taxon>Panagrolaimus</taxon>
    </lineage>
</organism>
<sequence length="198" mass="23305">MSCSKLSTTEKYPVSVRMKIPKEKLLIENQKDEWQIQSEDYIVQGLPGFLYFVGIRCEIFENDERFNGRCFFLLLGFKKENEFKMNVSCKVTLPALDNVWTWKVDHQIEHPNLALRIPGLDTESLFDPTMKWFVNDIFVFVVEATLTVERKKCYGEIHKNEISNCCECGLSLKLWDRDDKDFAFVVDKKELKVRFLIV</sequence>
<reference evidence="2" key="1">
    <citation type="submission" date="2022-11" db="UniProtKB">
        <authorList>
            <consortium name="WormBaseParasite"/>
        </authorList>
    </citation>
    <scope>IDENTIFICATION</scope>
</reference>
<name>A0A914PIJ7_9BILA</name>